<dbReference type="InterPro" id="IPR001608">
    <property type="entry name" value="Ala_racemase_N"/>
</dbReference>
<reference evidence="5 6" key="1">
    <citation type="submission" date="2018-10" db="EMBL/GenBank/DDBJ databases">
        <title>Genomic Encyclopedia of Archaeal and Bacterial Type Strains, Phase II (KMG-II): from individual species to whole genera.</title>
        <authorList>
            <person name="Goeker M."/>
        </authorList>
    </citation>
    <scope>NUCLEOTIDE SEQUENCE [LARGE SCALE GENOMIC DNA]</scope>
    <source>
        <strain evidence="5 6">DSM 235</strain>
    </source>
</reference>
<evidence type="ECO:0000256" key="3">
    <source>
        <dbReference type="RuleBase" id="RU004514"/>
    </source>
</evidence>
<dbReference type="FunFam" id="3.20.20.10:FF:000018">
    <property type="entry name" value="Pyridoxal phosphate homeostasis protein"/>
    <property type="match status" value="1"/>
</dbReference>
<feature type="modified residue" description="N6-(pyridoxal phosphate)lysine" evidence="2">
    <location>
        <position position="160"/>
    </location>
</feature>
<gene>
    <name evidence="5" type="ORF">BDD21_4074</name>
</gene>
<sequence>MPGAVVVAPVKRVRACARAPARTRMGGAERRSARRPWCPPGRLIAMRSCALRRERRDHVVEHRLLDGRCQVRRLHPGVDHHEKKVSVATIMLENDISSGNQDELIPYSTVGKKLGQEMQQRDEQLNKIKEHLAIVRGRIDAACQKAGRDPYSVRLLPVTKTVPAEQLRIAHAAGCLEMGENKIQEAHEKSVVLGDLNIKWSVIGHLQTNKAKYLARFANEFHALDSLKVAAELDKRLQIDGRSLDVFVQVNSSGEASKFGLLPDEVGAFVDQLPNYSSLRIKGLMTLAVLSTDHERARECFLKMRAVQEMLRQEAPDGLSFDELSMGMSGDYELAIEEGATVVRVGQAIFGKRPLPDSHYWPEFG</sequence>
<proteinExistence type="inferred from homology"/>
<evidence type="ECO:0000259" key="4">
    <source>
        <dbReference type="Pfam" id="PF01168"/>
    </source>
</evidence>
<keyword evidence="1 2" id="KW-0663">Pyridoxal phosphate</keyword>
<comment type="similarity">
    <text evidence="2 3">Belongs to the pyridoxal phosphate-binding protein YggS/PROSC family.</text>
</comment>
<keyword evidence="6" id="KW-1185">Reference proteome</keyword>
<dbReference type="HAMAP" id="MF_02087">
    <property type="entry name" value="PLP_homeostasis"/>
    <property type="match status" value="1"/>
</dbReference>
<evidence type="ECO:0000256" key="1">
    <source>
        <dbReference type="ARBA" id="ARBA00022898"/>
    </source>
</evidence>
<feature type="domain" description="Alanine racemase N-terminal" evidence="4">
    <location>
        <begin position="152"/>
        <end position="354"/>
    </location>
</feature>
<dbReference type="InterPro" id="IPR011078">
    <property type="entry name" value="PyrdxlP_homeostasis"/>
</dbReference>
<dbReference type="PANTHER" id="PTHR10146">
    <property type="entry name" value="PROLINE SYNTHETASE CO-TRANSCRIBED BACTERIAL HOMOLOG PROTEIN"/>
    <property type="match status" value="1"/>
</dbReference>
<dbReference type="NCBIfam" id="TIGR00044">
    <property type="entry name" value="YggS family pyridoxal phosphate-dependent enzyme"/>
    <property type="match status" value="1"/>
</dbReference>
<comment type="caution">
    <text evidence="5">The sequence shown here is derived from an EMBL/GenBank/DDBJ whole genome shotgun (WGS) entry which is preliminary data.</text>
</comment>
<evidence type="ECO:0000313" key="5">
    <source>
        <dbReference type="EMBL" id="RKT46552.1"/>
    </source>
</evidence>
<evidence type="ECO:0000313" key="6">
    <source>
        <dbReference type="Proteomes" id="UP000274556"/>
    </source>
</evidence>
<dbReference type="InterPro" id="IPR029066">
    <property type="entry name" value="PLP-binding_barrel"/>
</dbReference>
<organism evidence="5 6">
    <name type="scientific">Thiocapsa rosea</name>
    <dbReference type="NCBI Taxonomy" id="69360"/>
    <lineage>
        <taxon>Bacteria</taxon>
        <taxon>Pseudomonadati</taxon>
        <taxon>Pseudomonadota</taxon>
        <taxon>Gammaproteobacteria</taxon>
        <taxon>Chromatiales</taxon>
        <taxon>Chromatiaceae</taxon>
        <taxon>Thiocapsa</taxon>
    </lineage>
</organism>
<name>A0A495VB20_9GAMM</name>
<dbReference type="Gene3D" id="3.20.20.10">
    <property type="entry name" value="Alanine racemase"/>
    <property type="match status" value="1"/>
</dbReference>
<dbReference type="EMBL" id="RBXL01000001">
    <property type="protein sequence ID" value="RKT46552.1"/>
    <property type="molecule type" value="Genomic_DNA"/>
</dbReference>
<dbReference type="Pfam" id="PF01168">
    <property type="entry name" value="Ala_racemase_N"/>
    <property type="match status" value="1"/>
</dbReference>
<evidence type="ECO:0000256" key="2">
    <source>
        <dbReference type="HAMAP-Rule" id="MF_02087"/>
    </source>
</evidence>
<dbReference type="Proteomes" id="UP000274556">
    <property type="component" value="Unassembled WGS sequence"/>
</dbReference>
<accession>A0A495VB20</accession>
<dbReference type="GO" id="GO:0030170">
    <property type="term" value="F:pyridoxal phosphate binding"/>
    <property type="evidence" value="ECO:0007669"/>
    <property type="project" value="UniProtKB-UniRule"/>
</dbReference>
<dbReference type="PANTHER" id="PTHR10146:SF14">
    <property type="entry name" value="PYRIDOXAL PHOSPHATE HOMEOSTASIS PROTEIN"/>
    <property type="match status" value="1"/>
</dbReference>
<comment type="function">
    <text evidence="2">Pyridoxal 5'-phosphate (PLP)-binding protein, which is involved in PLP homeostasis.</text>
</comment>
<protein>
    <recommendedName>
        <fullName evidence="2">Pyridoxal phosphate homeostasis protein</fullName>
        <shortName evidence="2">PLP homeostasis protein</shortName>
    </recommendedName>
</protein>
<dbReference type="SUPFAM" id="SSF51419">
    <property type="entry name" value="PLP-binding barrel"/>
    <property type="match status" value="1"/>
</dbReference>
<dbReference type="AlphaFoldDB" id="A0A495VB20"/>
<dbReference type="CDD" id="cd00635">
    <property type="entry name" value="PLPDE_III_YBL036c_like"/>
    <property type="match status" value="1"/>
</dbReference>